<name>A0A0A8XSU8_ARUDO</name>
<dbReference type="EMBL" id="GBRH01282165">
    <property type="protein sequence ID" value="JAD15730.1"/>
    <property type="molecule type" value="Transcribed_RNA"/>
</dbReference>
<evidence type="ECO:0000256" key="1">
    <source>
        <dbReference type="SAM" id="MobiDB-lite"/>
    </source>
</evidence>
<reference evidence="2" key="1">
    <citation type="submission" date="2014-09" db="EMBL/GenBank/DDBJ databases">
        <authorList>
            <person name="Magalhaes I.L.F."/>
            <person name="Oliveira U."/>
            <person name="Santos F.R."/>
            <person name="Vidigal T.H.D.A."/>
            <person name="Brescovit A.D."/>
            <person name="Santos A.J."/>
        </authorList>
    </citation>
    <scope>NUCLEOTIDE SEQUENCE</scope>
    <source>
        <tissue evidence="2">Shoot tissue taken approximately 20 cm above the soil surface</tissue>
    </source>
</reference>
<proteinExistence type="predicted"/>
<evidence type="ECO:0000313" key="2">
    <source>
        <dbReference type="EMBL" id="JAD15730.1"/>
    </source>
</evidence>
<sequence>MGLDGLDAEFSLPPPPAAGVRRADEAEKGLRVSGREAAAAAVALPPPRSLRREDMGAAMQG</sequence>
<protein>
    <submittedName>
        <fullName evidence="2">Uncharacterized protein</fullName>
    </submittedName>
</protein>
<organism evidence="2">
    <name type="scientific">Arundo donax</name>
    <name type="common">Giant reed</name>
    <name type="synonym">Donax arundinaceus</name>
    <dbReference type="NCBI Taxonomy" id="35708"/>
    <lineage>
        <taxon>Eukaryota</taxon>
        <taxon>Viridiplantae</taxon>
        <taxon>Streptophyta</taxon>
        <taxon>Embryophyta</taxon>
        <taxon>Tracheophyta</taxon>
        <taxon>Spermatophyta</taxon>
        <taxon>Magnoliopsida</taxon>
        <taxon>Liliopsida</taxon>
        <taxon>Poales</taxon>
        <taxon>Poaceae</taxon>
        <taxon>PACMAD clade</taxon>
        <taxon>Arundinoideae</taxon>
        <taxon>Arundineae</taxon>
        <taxon>Arundo</taxon>
    </lineage>
</organism>
<feature type="region of interest" description="Disordered" evidence="1">
    <location>
        <begin position="1"/>
        <end position="22"/>
    </location>
</feature>
<reference evidence="2" key="2">
    <citation type="journal article" date="2015" name="Data Brief">
        <title>Shoot transcriptome of the giant reed, Arundo donax.</title>
        <authorList>
            <person name="Barrero R.A."/>
            <person name="Guerrero F.D."/>
            <person name="Moolhuijzen P."/>
            <person name="Goolsby J.A."/>
            <person name="Tidwell J."/>
            <person name="Bellgard S.E."/>
            <person name="Bellgard M.I."/>
        </authorList>
    </citation>
    <scope>NUCLEOTIDE SEQUENCE</scope>
    <source>
        <tissue evidence="2">Shoot tissue taken approximately 20 cm above the soil surface</tissue>
    </source>
</reference>
<dbReference type="AlphaFoldDB" id="A0A0A8XSU8"/>
<accession>A0A0A8XSU8</accession>